<dbReference type="PANTHER" id="PTHR22834">
    <property type="entry name" value="NUCLEAR FUSION PROTEIN FUS2"/>
    <property type="match status" value="1"/>
</dbReference>
<feature type="compositionally biased region" description="Polar residues" evidence="1">
    <location>
        <begin position="69"/>
        <end position="101"/>
    </location>
</feature>
<dbReference type="InterPro" id="IPR035899">
    <property type="entry name" value="DBL_dom_sf"/>
</dbReference>
<dbReference type="SMART" id="SM00325">
    <property type="entry name" value="RhoGEF"/>
    <property type="match status" value="1"/>
</dbReference>
<feature type="compositionally biased region" description="Polar residues" evidence="1">
    <location>
        <begin position="385"/>
        <end position="394"/>
    </location>
</feature>
<accession>A0A1R1YJ31</accession>
<comment type="caution">
    <text evidence="3">The sequence shown here is derived from an EMBL/GenBank/DDBJ whole genome shotgun (WGS) entry which is preliminary data.</text>
</comment>
<organism evidence="3 4">
    <name type="scientific">Smittium culicis</name>
    <dbReference type="NCBI Taxonomy" id="133412"/>
    <lineage>
        <taxon>Eukaryota</taxon>
        <taxon>Fungi</taxon>
        <taxon>Fungi incertae sedis</taxon>
        <taxon>Zoopagomycota</taxon>
        <taxon>Kickxellomycotina</taxon>
        <taxon>Harpellomycetes</taxon>
        <taxon>Harpellales</taxon>
        <taxon>Legeriomycetaceae</taxon>
        <taxon>Smittium</taxon>
    </lineage>
</organism>
<protein>
    <recommendedName>
        <fullName evidence="2">DH domain-containing protein</fullName>
    </recommendedName>
</protein>
<dbReference type="GO" id="GO:0031991">
    <property type="term" value="P:regulation of actomyosin contractile ring contraction"/>
    <property type="evidence" value="ECO:0007669"/>
    <property type="project" value="TreeGrafter"/>
</dbReference>
<feature type="compositionally biased region" description="Polar residues" evidence="1">
    <location>
        <begin position="206"/>
        <end position="215"/>
    </location>
</feature>
<feature type="compositionally biased region" description="Polar residues" evidence="1">
    <location>
        <begin position="47"/>
        <end position="58"/>
    </location>
</feature>
<feature type="region of interest" description="Disordered" evidence="1">
    <location>
        <begin position="1837"/>
        <end position="1860"/>
    </location>
</feature>
<dbReference type="InterPro" id="IPR000219">
    <property type="entry name" value="DH_dom"/>
</dbReference>
<sequence length="2081" mass="231587">MAREYFKASERANTHNISQSTKFPSADNTLKKPEASLGPNDPPHNDLQASKNPSQSQKTRPEKADENITPINSLNQDSNIIPNSFTSTPSKIDTKNALSKNTQDSTTPSSPQTKIAKVKEPQKISYKPSYNAFENKPPSRAQLKPITSTDSTAHPTRSSSATSIPRKSSAEFKRPSSNNIGLGISVSKNKTPSIPSIPSKPPSNNRSFTPPSRNRSAILRHKISLPNSKESKLNDINSKSTSQSKNTLFSTSADKPIVATKKTAPKKSITPFEQISNINNPTNPSKPRFFKSSSKAVIPPVKSNFKKPFSNPLNTSSSSPKIGDSKVINRIYRPTRSTSALSNPGNGSTAAPTTAKLNNYSKDNRSLSGSRAGSTSTSSIERTPRPSNSNTKQAPLSGRLIELSKSRPHKLAVTQKHREEISKLAEKKIPSILALSNQATKQTRSKLTPNLSKQTPEPKKPIPNFYNTSPSSQIDSSPNTKTVSQVEQVKKPESLSTPELTNNTNLPSDSLKKPLLSVNVNQHHSHLKKLANVSIKEISPDILTDSIPKPNKALVVDVQPSPSYERNQNLDPLSVIIPVSVSSSIPDSNLGPKSNILSGNTSDSNNIAKSETLSSTNSRSEAKAVDVKKNSTSGSEDEPIFYSPDSQSFESTGHKDELSRNNPHYIIYSLENNPLPLETVAIKKSTSLKSESSLFNRYSRQLSKSVSQPSRLDIGQKIQNANTIKFSHNKNRSMNLLSEKCFEKPSPATFALLPGTKIDVSSIKSRNSPPKYSRKSLIYDTIHEDFYGLNTHPMTNFDSFSSSTNIDSHVSNPKAHNTVAFLSKQSRDKLCSNHEHSLSNMFDSATLDFNYKNVGSINASHKNKFSKGLNDKQFVPTAIPITRLRSSQSFTKQSIANSNSDIYTNPAPYHCQSKHSEIIISKKADLYNSNNAIINTNVDSLPKMSQRPKSGSEGFLSSIPTFGNPIGSTAFNKNNNYVDGIEDKQSKIKKESHDGKRIARVYKPFSTNKNGYPDYEIYLRNNLNNENSEGNRISAADTEISFIDSSITLSLDRLENLANCSDKSFYNYYSKGDVESPEVPLDNKSTLVIDDSSRINDFISYGTKISSADSDRYSPTFFKQKILTDDESGFSYYPYSQSNYLDAMDDLKSTEFSKSFSKSSTGKVSNHSKLSLISNIFPKDSLDINSGISVKNLTERFYESTVNPIELLSEKLVESQKALVSSRGSVLKEISESESTYLSDLYILKELFYDPEYSDPGSKVSGFNESDKIVVFSNLNDVISLTEKVVFLIASVLKNETDSINSHLDFPAVFLEIASEIESVYSTYCLTFEKALNRLTEILIDSSARLSSENNFKPLSNKNSHSGILNYSEKKISMEFKKSLSRGKKKSLKLRNHFASTSNITAILSPETIEYTKSVSKFLNSQQKLLSGKTSSWDLRSLLIKPVQRVLKYHLLLARLAELTTEKSNKRYHLAANMYTSVAENVNKAGQDPKSPTFSKSIESPTASKTKFSSSSTELKPISSFISQNHTVKNNGAFNYSKKLEEFGKLSHENHELKELILSLNSWQDTLGKILKNIHDWEDSFRASMLQLNSISNIFSEFFSSNIDRGSSHVKYNTLASSFSSPLCNLENISDYNLQNYSFAPNEPINDWHEFFISQVCAYNCYTLEISETVFVKSVHQTLKKRAYIPLLQLIKLCQPFQKMSNRVLSCLGSSSPLYGLNEIIPGCQLSLKDALNLLLREVPQLLSLQREAVDYIQLSIKKIQFEFYKVSVDLFSNELKYPKDGGILDRFSSNSNSIYSLVQNFDKFKIGETNNFIIIRDQYEESLDIPLERRRDESLFNISENNNQMESKSNQGGDGLDDDLNPSANESLVYLNSISDVFHNIVYNILPANDSYLTEINSLIKLNSDKTKVSSLLRNSKKQKTPKPKLRLSSKSSDLSSINFDYIPTVKKEANSSTSFISNADERSKTFSNDLAIKSREGSKTRNSIFSFPIFDIVDIYSAQATDSHIVSSPNTAMSKSARESNSDYYFVKKHNKQESMHKSIKSKSGLFKPQRGIRGTRRVRFISKQSESSKIGVLLAGDL</sequence>
<feature type="domain" description="DH" evidence="2">
    <location>
        <begin position="1222"/>
        <end position="1485"/>
    </location>
</feature>
<feature type="compositionally biased region" description="Polar residues" evidence="1">
    <location>
        <begin position="465"/>
        <end position="487"/>
    </location>
</feature>
<keyword evidence="4" id="KW-1185">Reference proteome</keyword>
<evidence type="ECO:0000256" key="1">
    <source>
        <dbReference type="SAM" id="MobiDB-lite"/>
    </source>
</evidence>
<dbReference type="Pfam" id="PF00621">
    <property type="entry name" value="RhoGEF"/>
    <property type="match status" value="1"/>
</dbReference>
<dbReference type="Gene3D" id="1.20.900.10">
    <property type="entry name" value="Dbl homology (DH) domain"/>
    <property type="match status" value="1"/>
</dbReference>
<dbReference type="SUPFAM" id="SSF48065">
    <property type="entry name" value="DBL homology domain (DH-domain)"/>
    <property type="match status" value="1"/>
</dbReference>
<evidence type="ECO:0000313" key="4">
    <source>
        <dbReference type="Proteomes" id="UP000187429"/>
    </source>
</evidence>
<feature type="compositionally biased region" description="Polar residues" evidence="1">
    <location>
        <begin position="435"/>
        <end position="455"/>
    </location>
</feature>
<feature type="compositionally biased region" description="Polar residues" evidence="1">
    <location>
        <begin position="145"/>
        <end position="166"/>
    </location>
</feature>
<dbReference type="PROSITE" id="PS50010">
    <property type="entry name" value="DH_2"/>
    <property type="match status" value="1"/>
</dbReference>
<gene>
    <name evidence="3" type="ORF">AYI69_g3671</name>
</gene>
<dbReference type="Proteomes" id="UP000187429">
    <property type="component" value="Unassembled WGS sequence"/>
</dbReference>
<feature type="compositionally biased region" description="Low complexity" evidence="1">
    <location>
        <begin position="102"/>
        <end position="113"/>
    </location>
</feature>
<feature type="compositionally biased region" description="Polar residues" evidence="1">
    <location>
        <begin position="494"/>
        <end position="505"/>
    </location>
</feature>
<feature type="compositionally biased region" description="Polar residues" evidence="1">
    <location>
        <begin position="591"/>
        <end position="619"/>
    </location>
</feature>
<feature type="compositionally biased region" description="Low complexity" evidence="1">
    <location>
        <begin position="366"/>
        <end position="379"/>
    </location>
</feature>
<dbReference type="GO" id="GO:0005085">
    <property type="term" value="F:guanyl-nucleotide exchange factor activity"/>
    <property type="evidence" value="ECO:0007669"/>
    <property type="project" value="InterPro"/>
</dbReference>
<feature type="compositionally biased region" description="Polar residues" evidence="1">
    <location>
        <begin position="311"/>
        <end position="320"/>
    </location>
</feature>
<dbReference type="PANTHER" id="PTHR22834:SF20">
    <property type="entry name" value="SH3 DOMAIN-CONTAINING PROTEIN"/>
    <property type="match status" value="1"/>
</dbReference>
<feature type="compositionally biased region" description="Basic and acidic residues" evidence="1">
    <location>
        <begin position="620"/>
        <end position="629"/>
    </location>
</feature>
<dbReference type="InterPro" id="IPR051492">
    <property type="entry name" value="Dynamin-Rho_GEF"/>
</dbReference>
<feature type="region of interest" description="Disordered" evidence="1">
    <location>
        <begin position="1"/>
        <end position="419"/>
    </location>
</feature>
<feature type="compositionally biased region" description="Basic residues" evidence="1">
    <location>
        <begin position="1916"/>
        <end position="1929"/>
    </location>
</feature>
<feature type="compositionally biased region" description="Polar residues" evidence="1">
    <location>
        <begin position="271"/>
        <end position="283"/>
    </location>
</feature>
<dbReference type="GO" id="GO:0005737">
    <property type="term" value="C:cytoplasm"/>
    <property type="evidence" value="ECO:0007669"/>
    <property type="project" value="TreeGrafter"/>
</dbReference>
<feature type="compositionally biased region" description="Polar residues" evidence="1">
    <location>
        <begin position="234"/>
        <end position="253"/>
    </location>
</feature>
<feature type="region of interest" description="Disordered" evidence="1">
    <location>
        <begin position="435"/>
        <end position="509"/>
    </location>
</feature>
<feature type="compositionally biased region" description="Basic and acidic residues" evidence="1">
    <location>
        <begin position="1"/>
        <end position="13"/>
    </location>
</feature>
<feature type="compositionally biased region" description="Polar residues" evidence="1">
    <location>
        <begin position="335"/>
        <end position="361"/>
    </location>
</feature>
<feature type="region of interest" description="Disordered" evidence="1">
    <location>
        <begin position="588"/>
        <end position="657"/>
    </location>
</feature>
<reference evidence="4" key="1">
    <citation type="submission" date="2017-01" db="EMBL/GenBank/DDBJ databases">
        <authorList>
            <person name="Wang Y."/>
            <person name="White M."/>
            <person name="Kvist S."/>
            <person name="Moncalvo J.-M."/>
        </authorList>
    </citation>
    <scope>NUCLEOTIDE SEQUENCE [LARGE SCALE GENOMIC DNA]</scope>
    <source>
        <strain evidence="4">ID-206-W2</strain>
    </source>
</reference>
<feature type="compositionally biased region" description="Polar residues" evidence="1">
    <location>
        <begin position="1837"/>
        <end position="1852"/>
    </location>
</feature>
<feature type="region of interest" description="Disordered" evidence="1">
    <location>
        <begin position="1912"/>
        <end position="1931"/>
    </location>
</feature>
<feature type="compositionally biased region" description="Low complexity" evidence="1">
    <location>
        <begin position="285"/>
        <end position="295"/>
    </location>
</feature>
<feature type="compositionally biased region" description="Polar residues" evidence="1">
    <location>
        <begin position="14"/>
        <end position="28"/>
    </location>
</feature>
<evidence type="ECO:0000259" key="2">
    <source>
        <dbReference type="PROSITE" id="PS50010"/>
    </source>
</evidence>
<dbReference type="GO" id="GO:0032955">
    <property type="term" value="P:regulation of division septum assembly"/>
    <property type="evidence" value="ECO:0007669"/>
    <property type="project" value="TreeGrafter"/>
</dbReference>
<dbReference type="EMBL" id="LSSM01001290">
    <property type="protein sequence ID" value="OMJ26912.1"/>
    <property type="molecule type" value="Genomic_DNA"/>
</dbReference>
<proteinExistence type="predicted"/>
<evidence type="ECO:0000313" key="3">
    <source>
        <dbReference type="EMBL" id="OMJ26912.1"/>
    </source>
</evidence>
<name>A0A1R1YJ31_9FUNG</name>
<feature type="compositionally biased region" description="Low complexity" evidence="1">
    <location>
        <begin position="187"/>
        <end position="205"/>
    </location>
</feature>
<dbReference type="OrthoDB" id="10256089at2759"/>